<evidence type="ECO:0000313" key="2">
    <source>
        <dbReference type="Proteomes" id="UP001165283"/>
    </source>
</evidence>
<name>A0ABT1AD60_9PSEU</name>
<dbReference type="EMBL" id="JAGSOV010000101">
    <property type="protein sequence ID" value="MCO1660990.1"/>
    <property type="molecule type" value="Genomic_DNA"/>
</dbReference>
<accession>A0ABT1AD60</accession>
<comment type="caution">
    <text evidence="1">The sequence shown here is derived from an EMBL/GenBank/DDBJ whole genome shotgun (WGS) entry which is preliminary data.</text>
</comment>
<proteinExistence type="predicted"/>
<evidence type="ECO:0000313" key="1">
    <source>
        <dbReference type="EMBL" id="MCO1660990.1"/>
    </source>
</evidence>
<protein>
    <submittedName>
        <fullName evidence="1">Uncharacterized protein</fullName>
    </submittedName>
</protein>
<gene>
    <name evidence="1" type="ORF">KDL28_38685</name>
</gene>
<dbReference type="Proteomes" id="UP001165283">
    <property type="component" value="Unassembled WGS sequence"/>
</dbReference>
<keyword evidence="2" id="KW-1185">Reference proteome</keyword>
<organism evidence="1 2">
    <name type="scientific">Pseudonocardia humida</name>
    <dbReference type="NCBI Taxonomy" id="2800819"/>
    <lineage>
        <taxon>Bacteria</taxon>
        <taxon>Bacillati</taxon>
        <taxon>Actinomycetota</taxon>
        <taxon>Actinomycetes</taxon>
        <taxon>Pseudonocardiales</taxon>
        <taxon>Pseudonocardiaceae</taxon>
        <taxon>Pseudonocardia</taxon>
    </lineage>
</organism>
<dbReference type="RefSeq" id="WP_252446523.1">
    <property type="nucleotide sequence ID" value="NZ_JAGSOV010000101.1"/>
</dbReference>
<reference evidence="1" key="1">
    <citation type="submission" date="2021-04" db="EMBL/GenBank/DDBJ databases">
        <title>Pseudonocardia sp. nov., isolated from sandy soil of mangrove forest.</title>
        <authorList>
            <person name="Zan Z."/>
            <person name="Huang R."/>
            <person name="Liu W."/>
        </authorList>
    </citation>
    <scope>NUCLEOTIDE SEQUENCE</scope>
    <source>
        <strain evidence="1">S2-4</strain>
    </source>
</reference>
<sequence length="75" mass="8001">MFLAGPFLSQAADLAKNAANPKVMRAAALERIKRQYSKKIDLRCAEICTSAIEGRRSGKLEPCAGLPANVDALGL</sequence>